<dbReference type="GO" id="GO:0003677">
    <property type="term" value="F:DNA binding"/>
    <property type="evidence" value="ECO:0007669"/>
    <property type="project" value="UniProtKB-KW"/>
</dbReference>
<proteinExistence type="predicted"/>
<dbReference type="GO" id="GO:0000160">
    <property type="term" value="P:phosphorelay signal transduction system"/>
    <property type="evidence" value="ECO:0007669"/>
    <property type="project" value="InterPro"/>
</dbReference>
<dbReference type="SMART" id="SM00421">
    <property type="entry name" value="HTH_LUXR"/>
    <property type="match status" value="1"/>
</dbReference>
<dbReference type="InterPro" id="IPR039420">
    <property type="entry name" value="WalR-like"/>
</dbReference>
<dbReference type="PANTHER" id="PTHR43214:SF44">
    <property type="entry name" value="TWO-COMPONENT RESPONSE REGULATOR"/>
    <property type="match status" value="1"/>
</dbReference>
<name>A0A6J7Q8J3_9ZZZZ</name>
<dbReference type="InterPro" id="IPR001789">
    <property type="entry name" value="Sig_transdc_resp-reg_receiver"/>
</dbReference>
<dbReference type="InterPro" id="IPR036388">
    <property type="entry name" value="WH-like_DNA-bd_sf"/>
</dbReference>
<evidence type="ECO:0000313" key="3">
    <source>
        <dbReference type="EMBL" id="CAB5010792.1"/>
    </source>
</evidence>
<dbReference type="InterPro" id="IPR016032">
    <property type="entry name" value="Sig_transdc_resp-reg_C-effctor"/>
</dbReference>
<dbReference type="SUPFAM" id="SSF46894">
    <property type="entry name" value="C-terminal effector domain of the bipartite response regulators"/>
    <property type="match status" value="1"/>
</dbReference>
<evidence type="ECO:0000259" key="2">
    <source>
        <dbReference type="PROSITE" id="PS50110"/>
    </source>
</evidence>
<dbReference type="AlphaFoldDB" id="A0A6J7Q8J3"/>
<dbReference type="CDD" id="cd00156">
    <property type="entry name" value="REC"/>
    <property type="match status" value="1"/>
</dbReference>
<dbReference type="SMART" id="SM00448">
    <property type="entry name" value="REC"/>
    <property type="match status" value="1"/>
</dbReference>
<sequence>MAAMSPNVGAGRRIVVVEDDALTRGLLAEVLESSGFEVATASTSDDAFRVVRLVDPDGLVLDVDLGLGPTGFDIADALLRTAPHLAVLFLTQLPDARFASRNPESLPPGSGYLRKEKLVEPGILVNALDAVLRGVASAVPRDDQDPDRPLGGLSKTQISVLRMVSLGYTNEQIAEARGTSNQAVRKVIARALNSIGETETTEGTARVVAARNYMLAAGIPLGE</sequence>
<gene>
    <name evidence="3" type="ORF">UFOPK3992_01214</name>
</gene>
<protein>
    <submittedName>
        <fullName evidence="3">Unannotated protein</fullName>
    </submittedName>
</protein>
<reference evidence="3" key="1">
    <citation type="submission" date="2020-05" db="EMBL/GenBank/DDBJ databases">
        <authorList>
            <person name="Chiriac C."/>
            <person name="Salcher M."/>
            <person name="Ghai R."/>
            <person name="Kavagutti S V."/>
        </authorList>
    </citation>
    <scope>NUCLEOTIDE SEQUENCE</scope>
</reference>
<accession>A0A6J7Q8J3</accession>
<dbReference type="Gene3D" id="1.10.10.10">
    <property type="entry name" value="Winged helix-like DNA-binding domain superfamily/Winged helix DNA-binding domain"/>
    <property type="match status" value="1"/>
</dbReference>
<dbReference type="PANTHER" id="PTHR43214">
    <property type="entry name" value="TWO-COMPONENT RESPONSE REGULATOR"/>
    <property type="match status" value="1"/>
</dbReference>
<dbReference type="SUPFAM" id="SSF52172">
    <property type="entry name" value="CheY-like"/>
    <property type="match status" value="1"/>
</dbReference>
<dbReference type="InterPro" id="IPR011006">
    <property type="entry name" value="CheY-like_superfamily"/>
</dbReference>
<organism evidence="3">
    <name type="scientific">freshwater metagenome</name>
    <dbReference type="NCBI Taxonomy" id="449393"/>
    <lineage>
        <taxon>unclassified sequences</taxon>
        <taxon>metagenomes</taxon>
        <taxon>ecological metagenomes</taxon>
    </lineage>
</organism>
<evidence type="ECO:0000256" key="1">
    <source>
        <dbReference type="ARBA" id="ARBA00023125"/>
    </source>
</evidence>
<dbReference type="EMBL" id="CAFBOZ010000171">
    <property type="protein sequence ID" value="CAB5010792.1"/>
    <property type="molecule type" value="Genomic_DNA"/>
</dbReference>
<dbReference type="Pfam" id="PF00072">
    <property type="entry name" value="Response_reg"/>
    <property type="match status" value="1"/>
</dbReference>
<keyword evidence="1" id="KW-0238">DNA-binding</keyword>
<dbReference type="GO" id="GO:0006355">
    <property type="term" value="P:regulation of DNA-templated transcription"/>
    <property type="evidence" value="ECO:0007669"/>
    <property type="project" value="InterPro"/>
</dbReference>
<feature type="domain" description="Response regulatory" evidence="2">
    <location>
        <begin position="13"/>
        <end position="132"/>
    </location>
</feature>
<dbReference type="Gene3D" id="3.40.50.2300">
    <property type="match status" value="1"/>
</dbReference>
<dbReference type="InterPro" id="IPR000792">
    <property type="entry name" value="Tscrpt_reg_LuxR_C"/>
</dbReference>
<dbReference type="PROSITE" id="PS50110">
    <property type="entry name" value="RESPONSE_REGULATORY"/>
    <property type="match status" value="1"/>
</dbReference>